<dbReference type="AlphaFoldDB" id="A0A382JK89"/>
<dbReference type="GO" id="GO:0006103">
    <property type="term" value="P:2-oxoglutarate metabolic process"/>
    <property type="evidence" value="ECO:0007669"/>
    <property type="project" value="TreeGrafter"/>
</dbReference>
<dbReference type="Pfam" id="PF07992">
    <property type="entry name" value="Pyr_redox_2"/>
    <property type="match status" value="1"/>
</dbReference>
<dbReference type="PANTHER" id="PTHR22912:SF151">
    <property type="entry name" value="DIHYDROLIPOYL DEHYDROGENASE, MITOCHONDRIAL"/>
    <property type="match status" value="1"/>
</dbReference>
<evidence type="ECO:0000259" key="3">
    <source>
        <dbReference type="Pfam" id="PF07992"/>
    </source>
</evidence>
<dbReference type="SUPFAM" id="SSF55424">
    <property type="entry name" value="FAD/NAD-linked reductases, dimerisation (C-terminal) domain"/>
    <property type="match status" value="1"/>
</dbReference>
<gene>
    <name evidence="4" type="ORF">METZ01_LOCUS264447</name>
</gene>
<proteinExistence type="predicted"/>
<dbReference type="InterPro" id="IPR036188">
    <property type="entry name" value="FAD/NAD-bd_sf"/>
</dbReference>
<dbReference type="PRINTS" id="PR00411">
    <property type="entry name" value="PNDRDTASEI"/>
</dbReference>
<dbReference type="PRINTS" id="PR00368">
    <property type="entry name" value="FADPNR"/>
</dbReference>
<name>A0A382JK89_9ZZZZ</name>
<dbReference type="InterPro" id="IPR023753">
    <property type="entry name" value="FAD/NAD-binding_dom"/>
</dbReference>
<dbReference type="GO" id="GO:0050660">
    <property type="term" value="F:flavin adenine dinucleotide binding"/>
    <property type="evidence" value="ECO:0007669"/>
    <property type="project" value="TreeGrafter"/>
</dbReference>
<evidence type="ECO:0000256" key="1">
    <source>
        <dbReference type="ARBA" id="ARBA00022630"/>
    </source>
</evidence>
<keyword evidence="2" id="KW-0274">FAD</keyword>
<dbReference type="GO" id="GO:0004148">
    <property type="term" value="F:dihydrolipoyl dehydrogenase (NADH) activity"/>
    <property type="evidence" value="ECO:0007669"/>
    <property type="project" value="TreeGrafter"/>
</dbReference>
<accession>A0A382JK89</accession>
<evidence type="ECO:0000256" key="2">
    <source>
        <dbReference type="ARBA" id="ARBA00022827"/>
    </source>
</evidence>
<dbReference type="InterPro" id="IPR050151">
    <property type="entry name" value="Class-I_Pyr_Nuc-Dis_Oxidored"/>
</dbReference>
<dbReference type="PANTHER" id="PTHR22912">
    <property type="entry name" value="DISULFIDE OXIDOREDUCTASE"/>
    <property type="match status" value="1"/>
</dbReference>
<dbReference type="Gene3D" id="3.50.50.60">
    <property type="entry name" value="FAD/NAD(P)-binding domain"/>
    <property type="match status" value="1"/>
</dbReference>
<evidence type="ECO:0000313" key="4">
    <source>
        <dbReference type="EMBL" id="SVC11593.1"/>
    </source>
</evidence>
<feature type="non-terminal residue" evidence="4">
    <location>
        <position position="404"/>
    </location>
</feature>
<dbReference type="SUPFAM" id="SSF51905">
    <property type="entry name" value="FAD/NAD(P)-binding domain"/>
    <property type="match status" value="1"/>
</dbReference>
<dbReference type="InterPro" id="IPR016156">
    <property type="entry name" value="FAD/NAD-linked_Rdtase_dimer_sf"/>
</dbReference>
<reference evidence="4" key="1">
    <citation type="submission" date="2018-05" db="EMBL/GenBank/DDBJ databases">
        <authorList>
            <person name="Lanie J.A."/>
            <person name="Ng W.-L."/>
            <person name="Kazmierczak K.M."/>
            <person name="Andrzejewski T.M."/>
            <person name="Davidsen T.M."/>
            <person name="Wayne K.J."/>
            <person name="Tettelin H."/>
            <person name="Glass J.I."/>
            <person name="Rusch D."/>
            <person name="Podicherti R."/>
            <person name="Tsui H.-C.T."/>
            <person name="Winkler M.E."/>
        </authorList>
    </citation>
    <scope>NUCLEOTIDE SEQUENCE</scope>
</reference>
<sequence>MEKFDVLVLGGGLAGVSAALRATELGGKVCLIEKGDIGLVGFHRRNTLFMETRCSVLPSVSWDEYRTVLNSETEAYCRSMREKLDAVGVSVVEGEGRLTNSAEISVQKKDGENLLLKGKSVILAYGSNTRFPSTLPHEDGVVISIEEVSQLSALPENVLIVGGGSFASETALGFRKRGCKVFLCYEQKELFPEMDEDFNVEIERQLKEKKIKILAGKKLVSFYKNRAELGVTLETGIKFSVHQIIIAGDRSGVEEIAETEKLGIRLGEHQKIFVDEGMMTSLPGVYAVGSIAGELTSDTLSQEEGRVAAENALGKKRKLNREWVPQIARLFPEVAYVGCNMKTAGHQGFHPVEGVFEGDFNVGGNSSFPQTMEKYKIVADKRSRLIVGAQIISDQSSDWISMLL</sequence>
<feature type="domain" description="FAD/NAD(P)-binding" evidence="3">
    <location>
        <begin position="4"/>
        <end position="296"/>
    </location>
</feature>
<keyword evidence="1" id="KW-0285">Flavoprotein</keyword>
<protein>
    <recommendedName>
        <fullName evidence="3">FAD/NAD(P)-binding domain-containing protein</fullName>
    </recommendedName>
</protein>
<organism evidence="4">
    <name type="scientific">marine metagenome</name>
    <dbReference type="NCBI Taxonomy" id="408172"/>
    <lineage>
        <taxon>unclassified sequences</taxon>
        <taxon>metagenomes</taxon>
        <taxon>ecological metagenomes</taxon>
    </lineage>
</organism>
<dbReference type="EMBL" id="UINC01074420">
    <property type="protein sequence ID" value="SVC11593.1"/>
    <property type="molecule type" value="Genomic_DNA"/>
</dbReference>